<keyword evidence="1" id="KW-0805">Transcription regulation</keyword>
<dbReference type="InterPro" id="IPR023772">
    <property type="entry name" value="DNA-bd_HTH_TetR-type_CS"/>
</dbReference>
<dbReference type="RefSeq" id="WP_133879526.1">
    <property type="nucleotide sequence ID" value="NZ_MWIN01000022.1"/>
</dbReference>
<proteinExistence type="predicted"/>
<dbReference type="PROSITE" id="PS50977">
    <property type="entry name" value="HTH_TETR_2"/>
    <property type="match status" value="1"/>
</dbReference>
<keyword evidence="2 4" id="KW-0238">DNA-binding</keyword>
<reference evidence="6 7" key="1">
    <citation type="submission" date="2019-03" db="EMBL/GenBank/DDBJ databases">
        <title>Genomic Encyclopedia of Type Strains, Phase IV (KMG-IV): sequencing the most valuable type-strain genomes for metagenomic binning, comparative biology and taxonomic classification.</title>
        <authorList>
            <person name="Goeker M."/>
        </authorList>
    </citation>
    <scope>NUCLEOTIDE SEQUENCE [LARGE SCALE GENOMIC DNA]</scope>
    <source>
        <strain evidence="6 7">DSM 26377</strain>
    </source>
</reference>
<sequence>MPRKPAHEQFDTLKAIQDQAFHLFGRHGYEGVSIGDIAQAAKLSKGALYWHFSGKAELYLHCLGRLHGLFRQYIFDPMSRTEDPVAGILYMFRGLEQALRDPTLEQGVAGYWLIPDAPETQAMLHAQAEFESASQAVIEAVLRRGVEQGRFDLAGDLEDISRAMISLMEAVVLPLRYKTPEEVHRMMGVLARTLFRAYAKDDAVLKLAKMF</sequence>
<dbReference type="SUPFAM" id="SSF46689">
    <property type="entry name" value="Homeodomain-like"/>
    <property type="match status" value="1"/>
</dbReference>
<accession>A0A4R7PCD3</accession>
<evidence type="ECO:0000313" key="7">
    <source>
        <dbReference type="Proteomes" id="UP000295341"/>
    </source>
</evidence>
<gene>
    <name evidence="6" type="ORF">DFR24_0247</name>
</gene>
<dbReference type="EMBL" id="SOBT01000008">
    <property type="protein sequence ID" value="TDU30890.1"/>
    <property type="molecule type" value="Genomic_DNA"/>
</dbReference>
<dbReference type="InterPro" id="IPR001647">
    <property type="entry name" value="HTH_TetR"/>
</dbReference>
<dbReference type="PROSITE" id="PS01081">
    <property type="entry name" value="HTH_TETR_1"/>
    <property type="match status" value="1"/>
</dbReference>
<protein>
    <submittedName>
        <fullName evidence="6">TetR family transcriptional regulator</fullName>
    </submittedName>
</protein>
<dbReference type="Pfam" id="PF00440">
    <property type="entry name" value="TetR_N"/>
    <property type="match status" value="1"/>
</dbReference>
<dbReference type="InterPro" id="IPR036271">
    <property type="entry name" value="Tet_transcr_reg_TetR-rel_C_sf"/>
</dbReference>
<dbReference type="GO" id="GO:0003677">
    <property type="term" value="F:DNA binding"/>
    <property type="evidence" value="ECO:0007669"/>
    <property type="project" value="UniProtKB-UniRule"/>
</dbReference>
<evidence type="ECO:0000256" key="4">
    <source>
        <dbReference type="PROSITE-ProRule" id="PRU00335"/>
    </source>
</evidence>
<evidence type="ECO:0000256" key="2">
    <source>
        <dbReference type="ARBA" id="ARBA00023125"/>
    </source>
</evidence>
<dbReference type="Gene3D" id="1.10.357.10">
    <property type="entry name" value="Tetracycline Repressor, domain 2"/>
    <property type="match status" value="1"/>
</dbReference>
<dbReference type="InterPro" id="IPR009057">
    <property type="entry name" value="Homeodomain-like_sf"/>
</dbReference>
<evidence type="ECO:0000256" key="3">
    <source>
        <dbReference type="ARBA" id="ARBA00023163"/>
    </source>
</evidence>
<dbReference type="Proteomes" id="UP000295341">
    <property type="component" value="Unassembled WGS sequence"/>
</dbReference>
<dbReference type="PANTHER" id="PTHR47506">
    <property type="entry name" value="TRANSCRIPTIONAL REGULATORY PROTEIN"/>
    <property type="match status" value="1"/>
</dbReference>
<keyword evidence="3" id="KW-0804">Transcription</keyword>
<evidence type="ECO:0000259" key="5">
    <source>
        <dbReference type="PROSITE" id="PS50977"/>
    </source>
</evidence>
<dbReference type="PANTHER" id="PTHR47506:SF1">
    <property type="entry name" value="HTH-TYPE TRANSCRIPTIONAL REGULATOR YJDC"/>
    <property type="match status" value="1"/>
</dbReference>
<dbReference type="PRINTS" id="PR00455">
    <property type="entry name" value="HTHTETR"/>
</dbReference>
<evidence type="ECO:0000256" key="1">
    <source>
        <dbReference type="ARBA" id="ARBA00023015"/>
    </source>
</evidence>
<organism evidence="6 7">
    <name type="scientific">Panacagrimonas perspica</name>
    <dbReference type="NCBI Taxonomy" id="381431"/>
    <lineage>
        <taxon>Bacteria</taxon>
        <taxon>Pseudomonadati</taxon>
        <taxon>Pseudomonadota</taxon>
        <taxon>Gammaproteobacteria</taxon>
        <taxon>Nevskiales</taxon>
        <taxon>Nevskiaceae</taxon>
        <taxon>Panacagrimonas</taxon>
    </lineage>
</organism>
<keyword evidence="7" id="KW-1185">Reference proteome</keyword>
<dbReference type="AlphaFoldDB" id="A0A4R7PCD3"/>
<feature type="domain" description="HTH tetR-type" evidence="5">
    <location>
        <begin position="10"/>
        <end position="70"/>
    </location>
</feature>
<name>A0A4R7PCD3_9GAMM</name>
<evidence type="ECO:0000313" key="6">
    <source>
        <dbReference type="EMBL" id="TDU30890.1"/>
    </source>
</evidence>
<feature type="DNA-binding region" description="H-T-H motif" evidence="4">
    <location>
        <begin position="33"/>
        <end position="52"/>
    </location>
</feature>
<comment type="caution">
    <text evidence="6">The sequence shown here is derived from an EMBL/GenBank/DDBJ whole genome shotgun (WGS) entry which is preliminary data.</text>
</comment>
<dbReference type="SUPFAM" id="SSF48498">
    <property type="entry name" value="Tetracyclin repressor-like, C-terminal domain"/>
    <property type="match status" value="1"/>
</dbReference>
<dbReference type="OrthoDB" id="5816932at2"/>